<keyword evidence="7" id="KW-0472">Membrane</keyword>
<evidence type="ECO:0000256" key="6">
    <source>
        <dbReference type="SAM" id="MobiDB-lite"/>
    </source>
</evidence>
<feature type="region of interest" description="Disordered" evidence="6">
    <location>
        <begin position="263"/>
        <end position="290"/>
    </location>
</feature>
<dbReference type="SMART" id="SM00387">
    <property type="entry name" value="HATPase_c"/>
    <property type="match status" value="1"/>
</dbReference>
<feature type="compositionally biased region" description="Basic and acidic residues" evidence="6">
    <location>
        <begin position="745"/>
        <end position="756"/>
    </location>
</feature>
<feature type="region of interest" description="Disordered" evidence="6">
    <location>
        <begin position="654"/>
        <end position="781"/>
    </location>
</feature>
<evidence type="ECO:0000256" key="1">
    <source>
        <dbReference type="ARBA" id="ARBA00000085"/>
    </source>
</evidence>
<dbReference type="InterPro" id="IPR036890">
    <property type="entry name" value="HATPase_C_sf"/>
</dbReference>
<dbReference type="Proteomes" id="UP001611415">
    <property type="component" value="Unassembled WGS sequence"/>
</dbReference>
<feature type="domain" description="Histidine kinase/HSP90-like ATPase" evidence="8">
    <location>
        <begin position="533"/>
        <end position="646"/>
    </location>
</feature>
<dbReference type="Pfam" id="PF02518">
    <property type="entry name" value="HATPase_c"/>
    <property type="match status" value="1"/>
</dbReference>
<accession>A0ABW7WZL4</accession>
<dbReference type="InterPro" id="IPR050428">
    <property type="entry name" value="TCS_sensor_his_kinase"/>
</dbReference>
<dbReference type="Pfam" id="PF08376">
    <property type="entry name" value="NIT"/>
    <property type="match status" value="1"/>
</dbReference>
<keyword evidence="4" id="KW-0808">Transferase</keyword>
<dbReference type="Gene3D" id="6.10.340.10">
    <property type="match status" value="1"/>
</dbReference>
<comment type="catalytic activity">
    <reaction evidence="1">
        <text>ATP + protein L-histidine = ADP + protein N-phospho-L-histidine.</text>
        <dbReference type="EC" id="2.7.13.3"/>
    </reaction>
</comment>
<dbReference type="CDD" id="cd00075">
    <property type="entry name" value="HATPase"/>
    <property type="match status" value="1"/>
</dbReference>
<evidence type="ECO:0000256" key="5">
    <source>
        <dbReference type="ARBA" id="ARBA00022777"/>
    </source>
</evidence>
<protein>
    <recommendedName>
        <fullName evidence="2">histidine kinase</fullName>
        <ecNumber evidence="2">2.7.13.3</ecNumber>
    </recommendedName>
</protein>
<dbReference type="PANTHER" id="PTHR45436:SF5">
    <property type="entry name" value="SENSOR HISTIDINE KINASE TRCS"/>
    <property type="match status" value="1"/>
</dbReference>
<keyword evidence="3" id="KW-0597">Phosphoprotein</keyword>
<evidence type="ECO:0000256" key="2">
    <source>
        <dbReference type="ARBA" id="ARBA00012438"/>
    </source>
</evidence>
<keyword evidence="7" id="KW-0812">Transmembrane</keyword>
<keyword evidence="5" id="KW-0418">Kinase</keyword>
<feature type="transmembrane region" description="Helical" evidence="7">
    <location>
        <begin position="330"/>
        <end position="352"/>
    </location>
</feature>
<keyword evidence="10" id="KW-1185">Reference proteome</keyword>
<evidence type="ECO:0000259" key="8">
    <source>
        <dbReference type="SMART" id="SM00387"/>
    </source>
</evidence>
<evidence type="ECO:0000256" key="3">
    <source>
        <dbReference type="ARBA" id="ARBA00022553"/>
    </source>
</evidence>
<dbReference type="InterPro" id="IPR013587">
    <property type="entry name" value="Nitrate/nitrite_sensing"/>
</dbReference>
<organism evidence="9 10">
    <name type="scientific">Nocardia xishanensis</name>
    <dbReference type="NCBI Taxonomy" id="238964"/>
    <lineage>
        <taxon>Bacteria</taxon>
        <taxon>Bacillati</taxon>
        <taxon>Actinomycetota</taxon>
        <taxon>Actinomycetes</taxon>
        <taxon>Mycobacteriales</taxon>
        <taxon>Nocardiaceae</taxon>
        <taxon>Nocardia</taxon>
    </lineage>
</organism>
<dbReference type="RefSeq" id="WP_397092632.1">
    <property type="nucleotide sequence ID" value="NZ_JBIRYO010000007.1"/>
</dbReference>
<feature type="compositionally biased region" description="Pro residues" evidence="6">
    <location>
        <begin position="697"/>
        <end position="710"/>
    </location>
</feature>
<comment type="caution">
    <text evidence="9">The sequence shown here is derived from an EMBL/GenBank/DDBJ whole genome shotgun (WGS) entry which is preliminary data.</text>
</comment>
<evidence type="ECO:0000256" key="4">
    <source>
        <dbReference type="ARBA" id="ARBA00022679"/>
    </source>
</evidence>
<sequence length="781" mass="83418">MFRARLGVRTRILAIALLPSLTLLVIGVGAAGYLVDQGNTAKDWAAQMQAAIPSTRELMEATQQERHLTLAHLAGDDSTGPALTAARVRLDGALRKLLEAGEGIREVDDSKIGDDLAGFTTLGQHLAGVRAQADSRQLPAAEAYAFYNRLLDVVSVGSQVAQQSAPDAEIGVEITEGMRLLYAAEAMSRSHALAVAMVIANGDVSVPVEEYLRQIGFYHTEIALLAADIDTDQREGGAALAGSAAWQQLTAMENAVARRYVAPAEHENSSTSSTGASAASEPAPLPLSPQDWQNAAAEVNRGLLDLWIAQNKHTQRLAEEKSADSALTSLFGGGGVLLLSGAAIVVAVLMANRIIRRLKRLRGETLTLADDRLPDMMRRLRAGEEVDPAAETPHLDYGHDEIGEVAQAFEHAAAAAVTAAVDEARTREGVKAVFLNIAHRSQIVVHRQLEILDEAEARQEDPALLETLFRLDHLATRERRNAENLIILGGGQPGRQWRYPIPLMDLVRSAVGETLDYSRVRVAKLPDARVLGTVIADLVHLVAELVDNATAFSPPQSRVEVSGNIVGRGVVVEVSDQGMGMPEAELLRVNEMLRNPPDFGVATLSADSRLGLFVVAQLGVRHGVTVRLAESDYGGIRAIVLIPASLLVTDSAPTAPEAPAQEQARRPRHPVPFIEAPGTETPGGTAESVATVLTMDPPAPKPEQAPPSPADAPATTADGRPVLPKRNRQANLAPELAKPSITEPVVERERSAEQARDLMSAIENGTRQGRRAQPADEEEGV</sequence>
<proteinExistence type="predicted"/>
<dbReference type="SUPFAM" id="SSF55874">
    <property type="entry name" value="ATPase domain of HSP90 chaperone/DNA topoisomerase II/histidine kinase"/>
    <property type="match status" value="1"/>
</dbReference>
<evidence type="ECO:0000256" key="7">
    <source>
        <dbReference type="SAM" id="Phobius"/>
    </source>
</evidence>
<dbReference type="EC" id="2.7.13.3" evidence="2"/>
<keyword evidence="7" id="KW-1133">Transmembrane helix</keyword>
<dbReference type="PANTHER" id="PTHR45436">
    <property type="entry name" value="SENSOR HISTIDINE KINASE YKOH"/>
    <property type="match status" value="1"/>
</dbReference>
<feature type="compositionally biased region" description="Low complexity" evidence="6">
    <location>
        <begin position="269"/>
        <end position="282"/>
    </location>
</feature>
<reference evidence="9 10" key="1">
    <citation type="submission" date="2024-10" db="EMBL/GenBank/DDBJ databases">
        <title>The Natural Products Discovery Center: Release of the First 8490 Sequenced Strains for Exploring Actinobacteria Biosynthetic Diversity.</title>
        <authorList>
            <person name="Kalkreuter E."/>
            <person name="Kautsar S.A."/>
            <person name="Yang D."/>
            <person name="Bader C.D."/>
            <person name="Teijaro C.N."/>
            <person name="Fluegel L."/>
            <person name="Davis C.M."/>
            <person name="Simpson J.R."/>
            <person name="Lauterbach L."/>
            <person name="Steele A.D."/>
            <person name="Gui C."/>
            <person name="Meng S."/>
            <person name="Li G."/>
            <person name="Viehrig K."/>
            <person name="Ye F."/>
            <person name="Su P."/>
            <person name="Kiefer A.F."/>
            <person name="Nichols A."/>
            <person name="Cepeda A.J."/>
            <person name="Yan W."/>
            <person name="Fan B."/>
            <person name="Jiang Y."/>
            <person name="Adhikari A."/>
            <person name="Zheng C.-J."/>
            <person name="Schuster L."/>
            <person name="Cowan T.M."/>
            <person name="Smanski M.J."/>
            <person name="Chevrette M.G."/>
            <person name="De Carvalho L.P.S."/>
            <person name="Shen B."/>
        </authorList>
    </citation>
    <scope>NUCLEOTIDE SEQUENCE [LARGE SCALE GENOMIC DNA]</scope>
    <source>
        <strain evidence="9 10">NPDC019275</strain>
    </source>
</reference>
<feature type="transmembrane region" description="Helical" evidence="7">
    <location>
        <begin position="12"/>
        <end position="35"/>
    </location>
</feature>
<dbReference type="Gene3D" id="3.30.565.10">
    <property type="entry name" value="Histidine kinase-like ATPase, C-terminal domain"/>
    <property type="match status" value="1"/>
</dbReference>
<dbReference type="InterPro" id="IPR003594">
    <property type="entry name" value="HATPase_dom"/>
</dbReference>
<evidence type="ECO:0000313" key="10">
    <source>
        <dbReference type="Proteomes" id="UP001611415"/>
    </source>
</evidence>
<name>A0ABW7WZL4_9NOCA</name>
<gene>
    <name evidence="9" type="ORF">ACH49W_13045</name>
</gene>
<dbReference type="EMBL" id="JBIRYO010000007">
    <property type="protein sequence ID" value="MFI2474295.1"/>
    <property type="molecule type" value="Genomic_DNA"/>
</dbReference>
<evidence type="ECO:0000313" key="9">
    <source>
        <dbReference type="EMBL" id="MFI2474295.1"/>
    </source>
</evidence>